<keyword evidence="2" id="KW-1185">Reference proteome</keyword>
<gene>
    <name evidence="1" type="ORF">Dac01nite_20420</name>
</gene>
<accession>A0A919Q2Z0</accession>
<name>A0A919Q2Z0_9MICO</name>
<evidence type="ECO:0000313" key="2">
    <source>
        <dbReference type="Proteomes" id="UP000652354"/>
    </source>
</evidence>
<comment type="caution">
    <text evidence="1">The sequence shown here is derived from an EMBL/GenBank/DDBJ whole genome shotgun (WGS) entry which is preliminary data.</text>
</comment>
<dbReference type="AlphaFoldDB" id="A0A919Q2Z0"/>
<proteinExistence type="predicted"/>
<organism evidence="1 2">
    <name type="scientific">Demequina activiva</name>
    <dbReference type="NCBI Taxonomy" id="1582364"/>
    <lineage>
        <taxon>Bacteria</taxon>
        <taxon>Bacillati</taxon>
        <taxon>Actinomycetota</taxon>
        <taxon>Actinomycetes</taxon>
        <taxon>Micrococcales</taxon>
        <taxon>Demequinaceae</taxon>
        <taxon>Demequina</taxon>
    </lineage>
</organism>
<reference evidence="1" key="1">
    <citation type="submission" date="2021-01" db="EMBL/GenBank/DDBJ databases">
        <title>Whole genome shotgun sequence of Demequina activiva NBRC 110675.</title>
        <authorList>
            <person name="Komaki H."/>
            <person name="Tamura T."/>
        </authorList>
    </citation>
    <scope>NUCLEOTIDE SEQUENCE</scope>
    <source>
        <strain evidence="1">NBRC 110675</strain>
    </source>
</reference>
<sequence>MIAPAVPGISPTRADAQAWAPRRWRHLTAIALVSEITTNSDAVVPFTGDDRVIRLDGQAVGSGS</sequence>
<protein>
    <submittedName>
        <fullName evidence="1">Uncharacterized protein</fullName>
    </submittedName>
</protein>
<dbReference type="EMBL" id="BONR01000004">
    <property type="protein sequence ID" value="GIG55290.1"/>
    <property type="molecule type" value="Genomic_DNA"/>
</dbReference>
<dbReference type="Proteomes" id="UP000652354">
    <property type="component" value="Unassembled WGS sequence"/>
</dbReference>
<evidence type="ECO:0000313" key="1">
    <source>
        <dbReference type="EMBL" id="GIG55290.1"/>
    </source>
</evidence>